<sequence>MTDALRNLYLRLHNSKRYFLSSFSVLCMFSYVIESGTFRSLLATGQVPRKNGKTLPTASDMRKMTYDCELEKEAIHWASQCPTTHSQQSTRPKIGENFKTFSAAGHPSFEEAAENSINEWWKVMSTVNYFPTVVYFRRLHVGKPITSFTQMAWSRSYKLGCSIVKCTTSQRYVSVCRYSPRGNYATSKIYNNGGVCTDCPSGATNCNPSEGLCF</sequence>
<evidence type="ECO:0000313" key="2">
    <source>
        <dbReference type="EMBL" id="EYC30788.1"/>
    </source>
</evidence>
<evidence type="ECO:0000259" key="1">
    <source>
        <dbReference type="SMART" id="SM00198"/>
    </source>
</evidence>
<dbReference type="CDD" id="cd05380">
    <property type="entry name" value="CAP_euk"/>
    <property type="match status" value="1"/>
</dbReference>
<dbReference type="Pfam" id="PF00188">
    <property type="entry name" value="CAP"/>
    <property type="match status" value="1"/>
</dbReference>
<dbReference type="STRING" id="53326.A0A016VVJ2"/>
<accession>A0A016VVJ2</accession>
<evidence type="ECO:0000313" key="3">
    <source>
        <dbReference type="Proteomes" id="UP000024635"/>
    </source>
</evidence>
<dbReference type="PRINTS" id="PR00838">
    <property type="entry name" value="V5ALLERGEN"/>
</dbReference>
<dbReference type="SUPFAM" id="SSF55797">
    <property type="entry name" value="PR-1-like"/>
    <property type="match status" value="1"/>
</dbReference>
<name>A0A016VVJ2_9BILA</name>
<gene>
    <name evidence="2" type="primary">Acey_s0004.g1771</name>
    <name evidence="2" type="ORF">Y032_0004g1771</name>
</gene>
<dbReference type="SMART" id="SM00198">
    <property type="entry name" value="SCP"/>
    <property type="match status" value="1"/>
</dbReference>
<dbReference type="Proteomes" id="UP000024635">
    <property type="component" value="Unassembled WGS sequence"/>
</dbReference>
<dbReference type="InterPro" id="IPR001283">
    <property type="entry name" value="CRISP-related"/>
</dbReference>
<dbReference type="PRINTS" id="PR00837">
    <property type="entry name" value="V5TPXLIKE"/>
</dbReference>
<dbReference type="InterPro" id="IPR002413">
    <property type="entry name" value="V5_allergen-like"/>
</dbReference>
<reference evidence="3" key="1">
    <citation type="journal article" date="2015" name="Nat. Genet.">
        <title>The genome and transcriptome of the zoonotic hookworm Ancylostoma ceylanicum identify infection-specific gene families.</title>
        <authorList>
            <person name="Schwarz E.M."/>
            <person name="Hu Y."/>
            <person name="Antoshechkin I."/>
            <person name="Miller M.M."/>
            <person name="Sternberg P.W."/>
            <person name="Aroian R.V."/>
        </authorList>
    </citation>
    <scope>NUCLEOTIDE SEQUENCE</scope>
    <source>
        <strain evidence="3">HY135</strain>
    </source>
</reference>
<keyword evidence="3" id="KW-1185">Reference proteome</keyword>
<comment type="caution">
    <text evidence="2">The sequence shown here is derived from an EMBL/GenBank/DDBJ whole genome shotgun (WGS) entry which is preliminary data.</text>
</comment>
<organism evidence="2 3">
    <name type="scientific">Ancylostoma ceylanicum</name>
    <dbReference type="NCBI Taxonomy" id="53326"/>
    <lineage>
        <taxon>Eukaryota</taxon>
        <taxon>Metazoa</taxon>
        <taxon>Ecdysozoa</taxon>
        <taxon>Nematoda</taxon>
        <taxon>Chromadorea</taxon>
        <taxon>Rhabditida</taxon>
        <taxon>Rhabditina</taxon>
        <taxon>Rhabditomorpha</taxon>
        <taxon>Strongyloidea</taxon>
        <taxon>Ancylostomatidae</taxon>
        <taxon>Ancylostomatinae</taxon>
        <taxon>Ancylostoma</taxon>
    </lineage>
</organism>
<feature type="domain" description="SCP" evidence="1">
    <location>
        <begin position="30"/>
        <end position="186"/>
    </location>
</feature>
<dbReference type="OrthoDB" id="5876828at2759"/>
<dbReference type="InterPro" id="IPR035940">
    <property type="entry name" value="CAP_sf"/>
</dbReference>
<dbReference type="EMBL" id="JARK01001340">
    <property type="protein sequence ID" value="EYC30788.1"/>
    <property type="molecule type" value="Genomic_DNA"/>
</dbReference>
<dbReference type="AlphaFoldDB" id="A0A016VVJ2"/>
<proteinExistence type="predicted"/>
<protein>
    <recommendedName>
        <fullName evidence="1">SCP domain-containing protein</fullName>
    </recommendedName>
</protein>
<dbReference type="Gene3D" id="3.40.33.10">
    <property type="entry name" value="CAP"/>
    <property type="match status" value="1"/>
</dbReference>
<dbReference type="PANTHER" id="PTHR10334">
    <property type="entry name" value="CYSTEINE-RICH SECRETORY PROTEIN-RELATED"/>
    <property type="match status" value="1"/>
</dbReference>
<dbReference type="InterPro" id="IPR014044">
    <property type="entry name" value="CAP_dom"/>
</dbReference>